<reference evidence="2 3" key="1">
    <citation type="submission" date="2019-03" db="EMBL/GenBank/DDBJ databases">
        <title>Genomic Encyclopedia of Archaeal and Bacterial Type Strains, Phase II (KMG-II): from individual species to whole genera.</title>
        <authorList>
            <person name="Goeker M."/>
        </authorList>
    </citation>
    <scope>NUCLEOTIDE SEQUENCE [LARGE SCALE GENOMIC DNA]</scope>
    <source>
        <strain evidence="2 3">ATCC 25309</strain>
    </source>
</reference>
<feature type="region of interest" description="Disordered" evidence="1">
    <location>
        <begin position="1"/>
        <end position="111"/>
    </location>
</feature>
<protein>
    <submittedName>
        <fullName evidence="2">Uncharacterized protein</fullName>
    </submittedName>
</protein>
<accession>A0A4R7S1P9</accession>
<dbReference type="EMBL" id="SOCA01000003">
    <property type="protein sequence ID" value="TDU71446.1"/>
    <property type="molecule type" value="Genomic_DNA"/>
</dbReference>
<keyword evidence="3" id="KW-1185">Reference proteome</keyword>
<evidence type="ECO:0000313" key="2">
    <source>
        <dbReference type="EMBL" id="TDU71446.1"/>
    </source>
</evidence>
<feature type="compositionally biased region" description="Acidic residues" evidence="1">
    <location>
        <begin position="17"/>
        <end position="32"/>
    </location>
</feature>
<evidence type="ECO:0000313" key="3">
    <source>
        <dbReference type="Proteomes" id="UP000295662"/>
    </source>
</evidence>
<gene>
    <name evidence="2" type="ORF">EI77_02570</name>
</gene>
<feature type="compositionally biased region" description="Basic and acidic residues" evidence="1">
    <location>
        <begin position="55"/>
        <end position="79"/>
    </location>
</feature>
<name>A0A4R7S1P9_9BACT</name>
<evidence type="ECO:0000256" key="1">
    <source>
        <dbReference type="SAM" id="MobiDB-lite"/>
    </source>
</evidence>
<proteinExistence type="predicted"/>
<feature type="compositionally biased region" description="Basic and acidic residues" evidence="1">
    <location>
        <begin position="33"/>
        <end position="48"/>
    </location>
</feature>
<dbReference type="AlphaFoldDB" id="A0A4R7S1P9"/>
<feature type="compositionally biased region" description="Polar residues" evidence="1">
    <location>
        <begin position="96"/>
        <end position="111"/>
    </location>
</feature>
<sequence length="111" mass="12105">MPPPPRSKASSLRDLDGDGDVDLADDPINDLDNDGRIDADDREIHDLDNDNDIDAADRLLKEEQAKGLDEEPAKKEERTQSVGEALGLSKNDGKWQRSQSQAVPSPGNSVK</sequence>
<dbReference type="RefSeq" id="WP_133795599.1">
    <property type="nucleotide sequence ID" value="NZ_SOCA01000003.1"/>
</dbReference>
<comment type="caution">
    <text evidence="2">The sequence shown here is derived from an EMBL/GenBank/DDBJ whole genome shotgun (WGS) entry which is preliminary data.</text>
</comment>
<organism evidence="2 3">
    <name type="scientific">Prosthecobacter fusiformis</name>
    <dbReference type="NCBI Taxonomy" id="48464"/>
    <lineage>
        <taxon>Bacteria</taxon>
        <taxon>Pseudomonadati</taxon>
        <taxon>Verrucomicrobiota</taxon>
        <taxon>Verrucomicrobiia</taxon>
        <taxon>Verrucomicrobiales</taxon>
        <taxon>Verrucomicrobiaceae</taxon>
        <taxon>Prosthecobacter</taxon>
    </lineage>
</organism>
<dbReference type="Proteomes" id="UP000295662">
    <property type="component" value="Unassembled WGS sequence"/>
</dbReference>